<evidence type="ECO:0000313" key="4">
    <source>
        <dbReference type="Proteomes" id="UP000663853"/>
    </source>
</evidence>
<feature type="compositionally biased region" description="Low complexity" evidence="1">
    <location>
        <begin position="688"/>
        <end position="697"/>
    </location>
</feature>
<organism evidence="3 4">
    <name type="scientific">Rhizoctonia solani</name>
    <dbReference type="NCBI Taxonomy" id="456999"/>
    <lineage>
        <taxon>Eukaryota</taxon>
        <taxon>Fungi</taxon>
        <taxon>Dikarya</taxon>
        <taxon>Basidiomycota</taxon>
        <taxon>Agaricomycotina</taxon>
        <taxon>Agaricomycetes</taxon>
        <taxon>Cantharellales</taxon>
        <taxon>Ceratobasidiaceae</taxon>
        <taxon>Rhizoctonia</taxon>
    </lineage>
</organism>
<proteinExistence type="predicted"/>
<dbReference type="Proteomes" id="UP000663853">
    <property type="component" value="Unassembled WGS sequence"/>
</dbReference>
<protein>
    <recommendedName>
        <fullName evidence="5">Transmembrane protein</fullName>
    </recommendedName>
</protein>
<evidence type="ECO:0000256" key="2">
    <source>
        <dbReference type="SAM" id="Phobius"/>
    </source>
</evidence>
<feature type="region of interest" description="Disordered" evidence="1">
    <location>
        <begin position="99"/>
        <end position="120"/>
    </location>
</feature>
<feature type="compositionally biased region" description="Polar residues" evidence="1">
    <location>
        <begin position="715"/>
        <end position="728"/>
    </location>
</feature>
<keyword evidence="2" id="KW-0812">Transmembrane</keyword>
<feature type="compositionally biased region" description="Basic residues" evidence="1">
    <location>
        <begin position="461"/>
        <end position="477"/>
    </location>
</feature>
<gene>
    <name evidence="3" type="ORF">RDB_LOCUS19775</name>
</gene>
<feature type="region of interest" description="Disordered" evidence="1">
    <location>
        <begin position="932"/>
        <end position="963"/>
    </location>
</feature>
<feature type="region of interest" description="Disordered" evidence="1">
    <location>
        <begin position="355"/>
        <end position="487"/>
    </location>
</feature>
<feature type="region of interest" description="Disordered" evidence="1">
    <location>
        <begin position="687"/>
        <end position="730"/>
    </location>
</feature>
<feature type="compositionally biased region" description="Basic and acidic residues" evidence="1">
    <location>
        <begin position="698"/>
        <end position="714"/>
    </location>
</feature>
<feature type="compositionally biased region" description="Polar residues" evidence="1">
    <location>
        <begin position="17"/>
        <end position="41"/>
    </location>
</feature>
<feature type="compositionally biased region" description="Basic and acidic residues" evidence="1">
    <location>
        <begin position="379"/>
        <end position="391"/>
    </location>
</feature>
<keyword evidence="2" id="KW-1133">Transmembrane helix</keyword>
<feature type="compositionally biased region" description="Basic and acidic residues" evidence="1">
    <location>
        <begin position="450"/>
        <end position="460"/>
    </location>
</feature>
<dbReference type="AlphaFoldDB" id="A0A8H2XM09"/>
<feature type="compositionally biased region" description="Basic and acidic residues" evidence="1">
    <location>
        <begin position="60"/>
        <end position="81"/>
    </location>
</feature>
<feature type="compositionally biased region" description="Low complexity" evidence="1">
    <location>
        <begin position="827"/>
        <end position="845"/>
    </location>
</feature>
<accession>A0A8H2XM09</accession>
<evidence type="ECO:0000313" key="3">
    <source>
        <dbReference type="EMBL" id="CAE6427503.1"/>
    </source>
</evidence>
<keyword evidence="2" id="KW-0472">Membrane</keyword>
<feature type="compositionally biased region" description="Polar residues" evidence="1">
    <location>
        <begin position="846"/>
        <end position="862"/>
    </location>
</feature>
<comment type="caution">
    <text evidence="3">The sequence shown here is derived from an EMBL/GenBank/DDBJ whole genome shotgun (WGS) entry which is preliminary data.</text>
</comment>
<evidence type="ECO:0000256" key="1">
    <source>
        <dbReference type="SAM" id="MobiDB-lite"/>
    </source>
</evidence>
<feature type="compositionally biased region" description="Low complexity" evidence="1">
    <location>
        <begin position="44"/>
        <end position="53"/>
    </location>
</feature>
<sequence>MSFTPQRAGPSKVVAVSTPTAATGHKSVSTPTSQWSSASPQTIPPARASSALLPSPPKDSSPRSRWTEHIIPEDSEEIKRSGSDLGICEPLKRMERSSLPAPFDLIDPRDDDQDDTVRPGVGRQATNRAVRIIQQPTTSYLQVPAQSYSQPESRGTTPMPLRPASELGLITYGGRPRAPRFNAPGLDLKLTRDPSIWSYLVWRIGLPIQLFAPVVIQLFLDFCSVYVVVQAAAEPTYGRISNRQNWSLAAAAYCACVAVWIIGVVIVYELVYCFWRRWRIKRPAMAPLYLSTPGRHYASLASYDVFCFFRSIQRAEIDYVPEDDPQPLDREGAKGRAGNRSRDVLSSRFASADMLSGHRRSDSGGELLSMASPAAESSGIDKDGTRTEGIRRRSVGRASGGDLVGIQTPSPDESKHTRTPSTQTRFQELVHGPGHPPRHSHKRSMSYASSKEKRSMSDPKSKHRRSLSGPFTHRRSMSGRTSSEVERALELTPVPSRRVVSASSYGSSSVGFVIGCLGIFLSPTSNRAELWYAAKHRLAEFCYSRVQTFPTLITLLPRAGIAAASLFAFWNPPVGGGGLGVQFRDGAFFNANGTLTGFSRGTLLANVALTLLRVLIVFSSLLGLWVLSGQGCAGLCGPRYRWEEEGEWDEKGPITERDELGWEWRTHARERIQDAYELCTVRRQSWMQQTPQTQHHPLPIDKDHPMREKDKGKQPENTPRPTMDTFGSTFGAGVVKERNSDQELALSMPDVPPSVEKGARRALSVEMFDPAGEKGLPGRLVPPTTTTNPPTMLPFPLQPSSTTTTPRTGPLVLQSPLVTAVRQREMSSSGRSAAEGSSTARGASTPRTGPSTSTLGHSTTPRAATKLELESVSSREVVEEKDEEERSVTVSYDEEEPEEDKERSFTLSGEHSGDRSYDSYADNFSVGDYASQGGSGSVRIHAAPLGSDPDTSGSYSEAPHSEHFDKTSASLSSLGQPISTRFFPIRFRVRVFACRESASTSLLGTRFVAFSWS</sequence>
<name>A0A8H2XM09_9AGAM</name>
<dbReference type="EMBL" id="CAJMXA010000356">
    <property type="protein sequence ID" value="CAE6427503.1"/>
    <property type="molecule type" value="Genomic_DNA"/>
</dbReference>
<feature type="compositionally biased region" description="Low complexity" evidence="1">
    <location>
        <begin position="798"/>
        <end position="813"/>
    </location>
</feature>
<feature type="region of interest" description="Disordered" evidence="1">
    <location>
        <begin position="320"/>
        <end position="342"/>
    </location>
</feature>
<feature type="transmembrane region" description="Helical" evidence="2">
    <location>
        <begin position="210"/>
        <end position="229"/>
    </location>
</feature>
<feature type="transmembrane region" description="Helical" evidence="2">
    <location>
        <begin position="249"/>
        <end position="275"/>
    </location>
</feature>
<feature type="region of interest" description="Disordered" evidence="1">
    <location>
        <begin position="1"/>
        <end position="81"/>
    </location>
</feature>
<reference evidence="3" key="1">
    <citation type="submission" date="2021-01" db="EMBL/GenBank/DDBJ databases">
        <authorList>
            <person name="Kaushik A."/>
        </authorList>
    </citation>
    <scope>NUCLEOTIDE SEQUENCE</scope>
    <source>
        <strain evidence="3">AG6-10EEA</strain>
    </source>
</reference>
<feature type="region of interest" description="Disordered" evidence="1">
    <location>
        <begin position="770"/>
        <end position="919"/>
    </location>
</feature>
<evidence type="ECO:0008006" key="5">
    <source>
        <dbReference type="Google" id="ProtNLM"/>
    </source>
</evidence>
<feature type="compositionally biased region" description="Basic and acidic residues" evidence="1">
    <location>
        <begin position="327"/>
        <end position="342"/>
    </location>
</feature>